<keyword evidence="3" id="KW-1185">Reference proteome</keyword>
<dbReference type="PANTHER" id="PTHR43666">
    <property type="entry name" value="TLDD PROTEIN"/>
    <property type="match status" value="1"/>
</dbReference>
<sequence>MKLMWEALFEQIAADLRSQLQADESFTLTLTAEASQFLRFNQAKVRQSGLVRDGELQLTLIKQQRLGDRSFPLTGEKAVDLDQVQTALSELRAEVPTLPADPHGVLPRGSAVSHEAHQGQLLAPEVVAATLLAPVQALDFVGLYAGGQVIRAYADSAGQTHWFETETFTLDYSCFTADKQAVKGTVAGSHWQAATYQHAIAQTKTLLAKLSQPPKPIQRGSYRTYLAPAAVADLISMFSWGGVSEGAIRRGGSPFSLMRRGEKQLSPKFTLVEDFSHGLVPRFNELGEVAPLQLPIITAGKLQNSLVSSRTAKEYEIDSNYAARGEYLRSPEVRPGDLAEADILTALDTGLYVSNLHYLNWSDRPQGRITGMTRYACFWVEAGEIVAPIQNLRFDESFYRIFGEQLLALTDFQQFIPEVGTYSHRSLGGSCVPGALVEGLTYTL</sequence>
<dbReference type="InterPro" id="IPR045569">
    <property type="entry name" value="Metalloprtase-TldD/E_C"/>
</dbReference>
<dbReference type="EMBL" id="JBHZOL010000010">
    <property type="protein sequence ID" value="MFE4104995.1"/>
    <property type="molecule type" value="Genomic_DNA"/>
</dbReference>
<protein>
    <submittedName>
        <fullName evidence="2">TldD/PmbA family protein</fullName>
    </submittedName>
</protein>
<dbReference type="PANTHER" id="PTHR43666:SF1">
    <property type="entry name" value="CONSERVED PROTEIN"/>
    <property type="match status" value="1"/>
</dbReference>
<dbReference type="Pfam" id="PF19289">
    <property type="entry name" value="PmbA_TldD_3rd"/>
    <property type="match status" value="1"/>
</dbReference>
<dbReference type="InterPro" id="IPR036059">
    <property type="entry name" value="TldD/PmbA_sf"/>
</dbReference>
<name>A0ABW6IBF1_9CYAN</name>
<proteinExistence type="predicted"/>
<dbReference type="SUPFAM" id="SSF111283">
    <property type="entry name" value="Putative modulator of DNA gyrase, PmbA/TldD"/>
    <property type="match status" value="1"/>
</dbReference>
<dbReference type="RefSeq" id="WP_377960838.1">
    <property type="nucleotide sequence ID" value="NZ_JBHZOL010000010.1"/>
</dbReference>
<accession>A0ABW6IBF1</accession>
<comment type="caution">
    <text evidence="2">The sequence shown here is derived from an EMBL/GenBank/DDBJ whole genome shotgun (WGS) entry which is preliminary data.</text>
</comment>
<reference evidence="2 3" key="1">
    <citation type="submission" date="2024-10" db="EMBL/GenBank/DDBJ databases">
        <authorList>
            <person name="Ratan Roy A."/>
            <person name="Morales Sandoval P.H."/>
            <person name="De Los Santos Villalobos S."/>
            <person name="Chakraborty S."/>
            <person name="Mukherjee J."/>
        </authorList>
    </citation>
    <scope>NUCLEOTIDE SEQUENCE [LARGE SCALE GENOMIC DNA]</scope>
    <source>
        <strain evidence="2 3">S1</strain>
    </source>
</reference>
<evidence type="ECO:0000259" key="1">
    <source>
        <dbReference type="Pfam" id="PF19289"/>
    </source>
</evidence>
<gene>
    <name evidence="2" type="ORF">ACFVKH_01810</name>
</gene>
<evidence type="ECO:0000313" key="3">
    <source>
        <dbReference type="Proteomes" id="UP001600165"/>
    </source>
</evidence>
<dbReference type="Proteomes" id="UP001600165">
    <property type="component" value="Unassembled WGS sequence"/>
</dbReference>
<organism evidence="2 3">
    <name type="scientific">Almyronema epifaneia S1</name>
    <dbReference type="NCBI Taxonomy" id="2991925"/>
    <lineage>
        <taxon>Bacteria</taxon>
        <taxon>Bacillati</taxon>
        <taxon>Cyanobacteriota</taxon>
        <taxon>Cyanophyceae</taxon>
        <taxon>Nodosilineales</taxon>
        <taxon>Nodosilineaceae</taxon>
        <taxon>Almyronema</taxon>
        <taxon>Almyronema epifaneia</taxon>
    </lineage>
</organism>
<evidence type="ECO:0000313" key="2">
    <source>
        <dbReference type="EMBL" id="MFE4104995.1"/>
    </source>
</evidence>
<feature type="domain" description="Metalloprotease TldD/E C-terminal" evidence="1">
    <location>
        <begin position="220"/>
        <end position="441"/>
    </location>
</feature>